<dbReference type="InterPro" id="IPR051049">
    <property type="entry name" value="Dienelactone_hydrolase-like"/>
</dbReference>
<protein>
    <submittedName>
        <fullName evidence="2">Carboxymethylenebutenolidase</fullName>
        <ecNumber evidence="2">3.1.1.45</ecNumber>
    </submittedName>
</protein>
<dbReference type="Gene3D" id="3.40.50.1820">
    <property type="entry name" value="alpha/beta hydrolase"/>
    <property type="match status" value="1"/>
</dbReference>
<organism evidence="2 3">
    <name type="scientific">Acidocella aromatica</name>
    <dbReference type="NCBI Taxonomy" id="1303579"/>
    <lineage>
        <taxon>Bacteria</taxon>
        <taxon>Pseudomonadati</taxon>
        <taxon>Pseudomonadota</taxon>
        <taxon>Alphaproteobacteria</taxon>
        <taxon>Acetobacterales</taxon>
        <taxon>Acidocellaceae</taxon>
        <taxon>Acidocella</taxon>
    </lineage>
</organism>
<keyword evidence="2" id="KW-0378">Hydrolase</keyword>
<dbReference type="EMBL" id="JACHFJ010000012">
    <property type="protein sequence ID" value="MBB5374157.1"/>
    <property type="molecule type" value="Genomic_DNA"/>
</dbReference>
<comment type="caution">
    <text evidence="2">The sequence shown here is derived from an EMBL/GenBank/DDBJ whole genome shotgun (WGS) entry which is preliminary data.</text>
</comment>
<sequence>MHEIKLKAADGAGEFTAYVWEPKGTAKAGAVVLIQEIFGVNDALRATGEELAAQGFIAIAPDLFWRQKPGVNLTDKSEAEWKQAFELLNGFDQDKGVEDLKVTLAAARKLPRGNGNAGTMGFCLGGRMALLMATRSDADVNVSYYGVGLDNLAPEFDNIASPLMLHIAEKDEYFPADAQERLLDALEDNEWVDAFIYPGVQHAFARVNGVHYDARAAVIANGRTTELLAEILE</sequence>
<dbReference type="InterPro" id="IPR029058">
    <property type="entry name" value="AB_hydrolase_fold"/>
</dbReference>
<evidence type="ECO:0000313" key="2">
    <source>
        <dbReference type="EMBL" id="MBB5374157.1"/>
    </source>
</evidence>
<dbReference type="PANTHER" id="PTHR46623:SF6">
    <property type="entry name" value="ALPHA_BETA-HYDROLASES SUPERFAMILY PROTEIN"/>
    <property type="match status" value="1"/>
</dbReference>
<gene>
    <name evidence="2" type="ORF">HNP71_002427</name>
</gene>
<name>A0A840VGX7_9PROT</name>
<dbReference type="PANTHER" id="PTHR46623">
    <property type="entry name" value="CARBOXYMETHYLENEBUTENOLIDASE-RELATED"/>
    <property type="match status" value="1"/>
</dbReference>
<keyword evidence="3" id="KW-1185">Reference proteome</keyword>
<dbReference type="InterPro" id="IPR002925">
    <property type="entry name" value="Dienelactn_hydro"/>
</dbReference>
<proteinExistence type="predicted"/>
<evidence type="ECO:0000259" key="1">
    <source>
        <dbReference type="Pfam" id="PF01738"/>
    </source>
</evidence>
<feature type="domain" description="Dienelactone hydrolase" evidence="1">
    <location>
        <begin position="15"/>
        <end position="231"/>
    </location>
</feature>
<dbReference type="EC" id="3.1.1.45" evidence="2"/>
<dbReference type="RefSeq" id="WP_183267169.1">
    <property type="nucleotide sequence ID" value="NZ_JACHFJ010000012.1"/>
</dbReference>
<dbReference type="GO" id="GO:0008806">
    <property type="term" value="F:carboxymethylenebutenolidase activity"/>
    <property type="evidence" value="ECO:0007669"/>
    <property type="project" value="UniProtKB-EC"/>
</dbReference>
<dbReference type="AlphaFoldDB" id="A0A840VGX7"/>
<reference evidence="2 3" key="1">
    <citation type="submission" date="2020-08" db="EMBL/GenBank/DDBJ databases">
        <title>Genomic Encyclopedia of Type Strains, Phase IV (KMG-IV): sequencing the most valuable type-strain genomes for metagenomic binning, comparative biology and taxonomic classification.</title>
        <authorList>
            <person name="Goeker M."/>
        </authorList>
    </citation>
    <scope>NUCLEOTIDE SEQUENCE [LARGE SCALE GENOMIC DNA]</scope>
    <source>
        <strain evidence="2 3">DSM 27026</strain>
    </source>
</reference>
<dbReference type="Proteomes" id="UP000553706">
    <property type="component" value="Unassembled WGS sequence"/>
</dbReference>
<dbReference type="SUPFAM" id="SSF53474">
    <property type="entry name" value="alpha/beta-Hydrolases"/>
    <property type="match status" value="1"/>
</dbReference>
<accession>A0A840VGX7</accession>
<evidence type="ECO:0000313" key="3">
    <source>
        <dbReference type="Proteomes" id="UP000553706"/>
    </source>
</evidence>
<dbReference type="Pfam" id="PF01738">
    <property type="entry name" value="DLH"/>
    <property type="match status" value="1"/>
</dbReference>